<evidence type="ECO:0000313" key="2">
    <source>
        <dbReference type="Proteomes" id="UP000831195"/>
    </source>
</evidence>
<dbReference type="SUPFAM" id="SSF57850">
    <property type="entry name" value="RING/U-box"/>
    <property type="match status" value="1"/>
</dbReference>
<evidence type="ECO:0008006" key="3">
    <source>
        <dbReference type="Google" id="ProtNLM"/>
    </source>
</evidence>
<sequence length="1274" mass="144624">MATPRRPQKKLKEDHISTLLTANVLPLVSAADLAATSCTDTFDYYKNPCFYTTVNVCRNMQLKLVKSDNIPPNHYDLHLFIVIDRSGSMSDGIQALKEAIQKIVILKDGLRIMLSMILYSDVGDPPFEFLIPYMNLTIDEAVQILSQVKVDGGGMGSEESSLAAIKIAQQFHRLMRVNIPLMIINITDEDRRTPAQYQAHKTCRGSVHFSLADFKGTGIERQVCGEAQSLLQLGISLEGLTHDGSPLESWDDIFILHICIKHPYTTAPNISRDMSERIMTVTTTATKDIDAIILDYLYNIYIRSPFTDKEKKVARAYYRQEHSAQDQVTYQSVYEKLIRSADYTTNHNPLTSLNRNDSVQTRLRERFDTLDSTFINTILREMTKPRPAMHMGILGSFFHVFKTAARTSDRVNSILSDRLLPTHTIRILFNRCYIESCSMELPCARCRKGLRYVANPLFVVCSQSLEKLSSARLDTVQSLEEVRAFVEALTVSEVATVDRQDVTHYRVIPDVDIHDDADIIAITELYHHWQVIPGSRQAEMFKFFLQQYGPEQFENIECDVNVILNSPETQQLLPVYYTDVGYTQTILNMLMSSYTYLQYVINGFSVKLTTAMSIPCRIHTQRTYRQYNELHEPYSLACESCQTSHALSYMSIFEGQVKETIQYFKGAAAASATADEELSANEQHPAYVEDLCESMRKLSCTYDLTTGPYKCMTQQYNMPKENRNYLGHYFFQCAQCDLWYYVSQERPSLTNGEQKAMCPPCVASMTHEMSIIIKCPTHGDVWWGIHHYNQVPPEACIFCQCPAYTTHPITGTSYPTDVPLHTLIDDSDFATILQTTYCPGITIPVTPEITMLRKQVNVKFQSVYSIFTAMALPSTLPPFTPAVDTIRCGDTAVYIPKTMIERLVATKADKGVTVDRFVERMITCEVGCILCSKMGVILRKMCQACDAYYCHTCFFQLVKTKMDQMKSSTDFIPAPEWLMLKCIGCQNGNPWTLHVSSIQPKYVEGIENVAEQRDWFIATIAAFPARAKAPIIKFCTYCQKVRLHALGPRNACCGQAMEVDDTGYLCGICIPTPDRIPPLHGEEYEKMLQFRPNIDAAKMYRENNDRVMVESLVDNMPGSISLNLAQLTLLCEATLLKFEYQNKIKSHRPCPGCQAMLVKMSDCGSVKCQICRLEFCWICCPQDPSTKRECSLHNNLVESLCLFPVEGKLVLTQLYHYCGNCIGNDYSRSDDLHLSILYAQREYIKNVIKTPPSSGTPMLTLKQIADVFLHWSLF</sequence>
<dbReference type="SUPFAM" id="SSF53300">
    <property type="entry name" value="vWA-like"/>
    <property type="match status" value="1"/>
</dbReference>
<protein>
    <recommendedName>
        <fullName evidence="3">VWFA domain-containing protein</fullName>
    </recommendedName>
</protein>
<accession>A0AAE8Y034</accession>
<dbReference type="EMBL" id="MZ311577">
    <property type="protein sequence ID" value="UBZ25534.1"/>
    <property type="molecule type" value="Genomic_DNA"/>
</dbReference>
<organism evidence="1 2">
    <name type="scientific">Crangon crangon nudivirus</name>
    <dbReference type="NCBI Taxonomy" id="2880838"/>
    <lineage>
        <taxon>Viruses</taxon>
        <taxon>Viruses incertae sedis</taxon>
        <taxon>Naldaviricetes</taxon>
        <taxon>Lefavirales</taxon>
        <taxon>Nudiviridae</taxon>
        <taxon>Gammanudivirus</taxon>
        <taxon>Gammanudivirus cracrangonis</taxon>
    </lineage>
</organism>
<proteinExistence type="predicted"/>
<dbReference type="InterPro" id="IPR036465">
    <property type="entry name" value="vWFA_dom_sf"/>
</dbReference>
<dbReference type="Gene3D" id="3.40.50.410">
    <property type="entry name" value="von Willebrand factor, type A domain"/>
    <property type="match status" value="1"/>
</dbReference>
<evidence type="ECO:0000313" key="1">
    <source>
        <dbReference type="EMBL" id="UBZ25534.1"/>
    </source>
</evidence>
<gene>
    <name evidence="1" type="ORF">CcNV_050</name>
</gene>
<reference evidence="1" key="1">
    <citation type="journal article" date="2021" name="Viruses">
        <title>Identification and Full Characterisation of Two Novel Crustacean Infecting Members of the Family Nudiviridae Provides Support for Two Subfamilies.</title>
        <authorList>
            <person name="Bateman K.S."/>
            <person name="Kerr R."/>
            <person name="Stentiford G.D."/>
            <person name="Bean T.P."/>
            <person name="Hooper C."/>
            <person name="Van Eynde B."/>
            <person name="Delbare D."/>
            <person name="Bojko J."/>
            <person name="Christiaens O."/>
            <person name="Taning C.N.T."/>
            <person name="Smagghe G."/>
            <person name="van Oers M.M."/>
            <person name="van Aerle R."/>
        </authorList>
    </citation>
    <scope>NUCLEOTIDE SEQUENCE</scope>
    <source>
        <strain evidence="1">AN1</strain>
    </source>
</reference>
<keyword evidence="2" id="KW-1185">Reference proteome</keyword>
<dbReference type="Proteomes" id="UP000831195">
    <property type="component" value="Segment"/>
</dbReference>
<dbReference type="CDD" id="cd00198">
    <property type="entry name" value="vWFA"/>
    <property type="match status" value="1"/>
</dbReference>
<name>A0AAE8Y034_9VIRU</name>
<dbReference type="Gene3D" id="1.20.120.1750">
    <property type="match status" value="1"/>
</dbReference>